<feature type="compositionally biased region" description="Basic and acidic residues" evidence="1">
    <location>
        <begin position="903"/>
        <end position="913"/>
    </location>
</feature>
<feature type="compositionally biased region" description="Polar residues" evidence="1">
    <location>
        <begin position="443"/>
        <end position="457"/>
    </location>
</feature>
<organism evidence="2 3">
    <name type="scientific">Mugilogobius chulae</name>
    <name type="common">yellowstripe goby</name>
    <dbReference type="NCBI Taxonomy" id="88201"/>
    <lineage>
        <taxon>Eukaryota</taxon>
        <taxon>Metazoa</taxon>
        <taxon>Chordata</taxon>
        <taxon>Craniata</taxon>
        <taxon>Vertebrata</taxon>
        <taxon>Euteleostomi</taxon>
        <taxon>Actinopterygii</taxon>
        <taxon>Neopterygii</taxon>
        <taxon>Teleostei</taxon>
        <taxon>Neoteleostei</taxon>
        <taxon>Acanthomorphata</taxon>
        <taxon>Gobiaria</taxon>
        <taxon>Gobiiformes</taxon>
        <taxon>Gobioidei</taxon>
        <taxon>Gobiidae</taxon>
        <taxon>Gobionellinae</taxon>
        <taxon>Mugilogobius</taxon>
    </lineage>
</organism>
<feature type="region of interest" description="Disordered" evidence="1">
    <location>
        <begin position="778"/>
        <end position="954"/>
    </location>
</feature>
<feature type="compositionally biased region" description="Basic residues" evidence="1">
    <location>
        <begin position="602"/>
        <end position="611"/>
    </location>
</feature>
<proteinExistence type="predicted"/>
<dbReference type="Proteomes" id="UP001460270">
    <property type="component" value="Unassembled WGS sequence"/>
</dbReference>
<dbReference type="AlphaFoldDB" id="A0AAW0PJP3"/>
<keyword evidence="3" id="KW-1185">Reference proteome</keyword>
<feature type="compositionally biased region" description="Acidic residues" evidence="1">
    <location>
        <begin position="569"/>
        <end position="580"/>
    </location>
</feature>
<sequence length="954" mass="107048">MQESKAFTALENSADIRPTRTKNITHIASGYYSPFDSADSATSWSNLRAALRAVFNVVPTTVVLATTWGDGVFGFDPLTAQKVFQQEATRWMGAGPKTGPQRKVIWVLRDKNAYDIQEARLEAEYNITGISVEQDMRNQAIGPVDISLNPSAPNLNPPPYNPHDANLPQYRKYIDNLLNARDLDQPIVIGSDPEGELTSPIEQPAVTHGSANKGFEIRQNPQTSKQGQGPPVSPQDVYNDINDLWRALTREFYEDGAIQRYIANDRLWDPMVRFPGESNATKEARWHLDAYLADLEKQGFEIKVPATWVGYGKLLPNVHTINIMWRGAPDPARDRKNYLLRKSKEQQLLAKNASLDQKNSHAYFQAMKELSPKETPGFSGVQKILFTTMEHQEASDEEQLEEGPLMEIEDILDEEVRNQGNFMELPSSLNRGVINEDPPIGTRMSNYVSTQEGSQTGVREETPPPPPPPPGPSALDPNHMAALQTVAEVTGQLTFIFKEELEVKRLWEIAKKFLESGRLMEGQPGCVGKVALATPVRKPKGTPMKELRFSEAPEEIPADDLVRSKTEESDTESEEEEERSDSEGTSGEFSGESRHSSPVRGRPVRSKRTGSRPREYRPYDPNDPVCGNSPYEIGHTGVQHCYTLAPQVRLAEPPRFSSTPGSITPVRQYGDSPQGGILQQQSIEGFRLPHGMTLYDLHQGDSYAPFRKTVEIEMDRQVADFNKGAVGLTYAMSMIVSAGADDRQQMDFLTRLNFSGNTALAARWAELTPEERRKKISTADLAVHLSKNRKNKEVKETVRRVSKNGSARPQSAGKATAEAKPSQGNRKLKGQREGRGKKKDASRRRDQTPAPPSKKDRPKEKQSQKPQKAKDTWIPREQWEQMTPDQRDRARGKNKKSTNTYVQKKDRPRDQNQKSDNSNQKKGQDKNQKSKTPKIDQALRVTVHSQQENSEDEN</sequence>
<name>A0AAW0PJP3_9GOBI</name>
<feature type="region of interest" description="Disordered" evidence="1">
    <location>
        <begin position="537"/>
        <end position="624"/>
    </location>
</feature>
<protein>
    <submittedName>
        <fullName evidence="2">Uncharacterized protein</fullName>
    </submittedName>
</protein>
<evidence type="ECO:0000256" key="1">
    <source>
        <dbReference type="SAM" id="MobiDB-lite"/>
    </source>
</evidence>
<reference evidence="3" key="1">
    <citation type="submission" date="2024-04" db="EMBL/GenBank/DDBJ databases">
        <title>Salinicola lusitanus LLJ914,a marine bacterium isolated from the Okinawa Trough.</title>
        <authorList>
            <person name="Li J."/>
        </authorList>
    </citation>
    <scope>NUCLEOTIDE SEQUENCE [LARGE SCALE GENOMIC DNA]</scope>
</reference>
<feature type="compositionally biased region" description="Pro residues" evidence="1">
    <location>
        <begin position="463"/>
        <end position="472"/>
    </location>
</feature>
<evidence type="ECO:0000313" key="2">
    <source>
        <dbReference type="EMBL" id="KAK7921785.1"/>
    </source>
</evidence>
<dbReference type="EMBL" id="JBBPFD010000006">
    <property type="protein sequence ID" value="KAK7921785.1"/>
    <property type="molecule type" value="Genomic_DNA"/>
</dbReference>
<feature type="compositionally biased region" description="Basic and acidic residues" evidence="1">
    <location>
        <begin position="843"/>
        <end position="891"/>
    </location>
</feature>
<evidence type="ECO:0000313" key="3">
    <source>
        <dbReference type="Proteomes" id="UP001460270"/>
    </source>
</evidence>
<comment type="caution">
    <text evidence="2">The sequence shown here is derived from an EMBL/GenBank/DDBJ whole genome shotgun (WGS) entry which is preliminary data.</text>
</comment>
<accession>A0AAW0PJP3</accession>
<gene>
    <name evidence="2" type="ORF">WMY93_008687</name>
</gene>
<feature type="region of interest" description="Disordered" evidence="1">
    <location>
        <begin position="436"/>
        <end position="477"/>
    </location>
</feature>